<reference evidence="2" key="1">
    <citation type="submission" date="2023-10" db="EMBL/GenBank/DDBJ databases">
        <authorList>
            <person name="Chen Y."/>
            <person name="Shah S."/>
            <person name="Dougan E. K."/>
            <person name="Thang M."/>
            <person name="Chan C."/>
        </authorList>
    </citation>
    <scope>NUCLEOTIDE SEQUENCE [LARGE SCALE GENOMIC DNA]</scope>
</reference>
<feature type="region of interest" description="Disordered" evidence="1">
    <location>
        <begin position="317"/>
        <end position="342"/>
    </location>
</feature>
<protein>
    <submittedName>
        <fullName evidence="2">Uncharacterized protein</fullName>
    </submittedName>
</protein>
<dbReference type="EMBL" id="CAUYUJ010004827">
    <property type="protein sequence ID" value="CAK0811111.1"/>
    <property type="molecule type" value="Genomic_DNA"/>
</dbReference>
<evidence type="ECO:0000313" key="2">
    <source>
        <dbReference type="EMBL" id="CAK0811111.1"/>
    </source>
</evidence>
<sequence>MPTCSSSTIPFPGLPLLHSMDESSVWAMTTQGEFFANDRFAAVPRSALSAYFEGWKLIVTGEAEDVFLKVLPRAGVPVFLAEGTNCEAWLYARLEYAGVGLAAMPAMAYVQCAPGEDWASLRTLGYFSCTPFSGLFSDESGALTEAFGGCKYPTEVKNIIATDTALQDFDLDGTVHPGSRSRDAADELWNHRLVRLFSPEPSAMVWTTEMVYQATTQCMEREVRRYLKEGSCTKVETYALEALWCRRLLTRVLALAQSRNEYYWDALELSRAMLLAAPLHFAHWIRLISVLMHPTLRSIEAAHVAYKEARKLNPAHPVMPGLGKLISEGGQPRPRRRSRPTA</sequence>
<evidence type="ECO:0000313" key="3">
    <source>
        <dbReference type="Proteomes" id="UP001189429"/>
    </source>
</evidence>
<dbReference type="Proteomes" id="UP001189429">
    <property type="component" value="Unassembled WGS sequence"/>
</dbReference>
<comment type="caution">
    <text evidence="2">The sequence shown here is derived from an EMBL/GenBank/DDBJ whole genome shotgun (WGS) entry which is preliminary data.</text>
</comment>
<name>A0ABN9R2P1_9DINO</name>
<keyword evidence="3" id="KW-1185">Reference proteome</keyword>
<evidence type="ECO:0000256" key="1">
    <source>
        <dbReference type="SAM" id="MobiDB-lite"/>
    </source>
</evidence>
<feature type="non-terminal residue" evidence="2">
    <location>
        <position position="342"/>
    </location>
</feature>
<accession>A0ABN9R2P1</accession>
<gene>
    <name evidence="2" type="ORF">PCOR1329_LOCUS15853</name>
</gene>
<feature type="compositionally biased region" description="Basic residues" evidence="1">
    <location>
        <begin position="333"/>
        <end position="342"/>
    </location>
</feature>
<proteinExistence type="predicted"/>
<organism evidence="2 3">
    <name type="scientific">Prorocentrum cordatum</name>
    <dbReference type="NCBI Taxonomy" id="2364126"/>
    <lineage>
        <taxon>Eukaryota</taxon>
        <taxon>Sar</taxon>
        <taxon>Alveolata</taxon>
        <taxon>Dinophyceae</taxon>
        <taxon>Prorocentrales</taxon>
        <taxon>Prorocentraceae</taxon>
        <taxon>Prorocentrum</taxon>
    </lineage>
</organism>